<feature type="compositionally biased region" description="Basic and acidic residues" evidence="1">
    <location>
        <begin position="235"/>
        <end position="247"/>
    </location>
</feature>
<name>A0A897NIA7_9EURY</name>
<feature type="compositionally biased region" description="Acidic residues" evidence="1">
    <location>
        <begin position="155"/>
        <end position="178"/>
    </location>
</feature>
<evidence type="ECO:0000256" key="1">
    <source>
        <dbReference type="SAM" id="MobiDB-lite"/>
    </source>
</evidence>
<dbReference type="RefSeq" id="WP_229124415.1">
    <property type="nucleotide sequence ID" value="NZ_CP064789.1"/>
</dbReference>
<gene>
    <name evidence="3" type="ORF">HSBGL_2073</name>
</gene>
<dbReference type="Pfam" id="PF01978">
    <property type="entry name" value="TrmB"/>
    <property type="match status" value="1"/>
</dbReference>
<proteinExistence type="predicted"/>
<protein>
    <submittedName>
        <fullName evidence="3">Putative transcriptional regulator</fullName>
    </submittedName>
</protein>
<accession>A0A897NIA7</accession>
<reference evidence="3" key="1">
    <citation type="submission" date="2020-11" db="EMBL/GenBank/DDBJ databases">
        <title>Carbohydrate-dependent, anaerobic sulfur respiration: A novel catabolism in halophilic archaea.</title>
        <authorList>
            <person name="Sorokin D.Y."/>
            <person name="Messina E."/>
            <person name="Smedile F."/>
            <person name="La Cono V."/>
            <person name="Hallsworth J.E."/>
            <person name="Yakimov M.M."/>
        </authorList>
    </citation>
    <scope>NUCLEOTIDE SEQUENCE</scope>
    <source>
        <strain evidence="3">HSR-Bgl</strain>
    </source>
</reference>
<feature type="domain" description="Transcription regulator TrmB N-terminal" evidence="2">
    <location>
        <begin position="53"/>
        <end position="114"/>
    </location>
</feature>
<dbReference type="EMBL" id="CP064789">
    <property type="protein sequence ID" value="QSG12482.1"/>
    <property type="molecule type" value="Genomic_DNA"/>
</dbReference>
<dbReference type="InterPro" id="IPR036388">
    <property type="entry name" value="WH-like_DNA-bd_sf"/>
</dbReference>
<dbReference type="InterPro" id="IPR036390">
    <property type="entry name" value="WH_DNA-bd_sf"/>
</dbReference>
<feature type="compositionally biased region" description="Acidic residues" evidence="1">
    <location>
        <begin position="188"/>
        <end position="203"/>
    </location>
</feature>
<dbReference type="GeneID" id="68861602"/>
<dbReference type="SUPFAM" id="SSF46785">
    <property type="entry name" value="Winged helix' DNA-binding domain"/>
    <property type="match status" value="1"/>
</dbReference>
<evidence type="ECO:0000259" key="2">
    <source>
        <dbReference type="Pfam" id="PF01978"/>
    </source>
</evidence>
<sequence>MSDKGDDIDTEDDRRDDRNGIRTRLEQLVDRARAGFDEGVVDVLSWLLDTETRTRVYVYLRQNDWSTSEDVAEGSGLHPASVRNTLDELVEQNAVERREHNDGGAEYEYDAVPPSDLLGVAVDPVRDSLESLAHDEEGEESARIEIDSGSSVEAEAGEAEVDAETDVEGEVELDEEGASVEGKGGGELDVETSDGEAEVEGSVDAEVGTDGIDIDVDADVETSAKDDADESPESSDDRRADDDAEKS</sequence>
<organism evidence="3 4">
    <name type="scientific">Halapricum desulfuricans</name>
    <dbReference type="NCBI Taxonomy" id="2841257"/>
    <lineage>
        <taxon>Archaea</taxon>
        <taxon>Methanobacteriati</taxon>
        <taxon>Methanobacteriota</taxon>
        <taxon>Stenosarchaea group</taxon>
        <taxon>Halobacteria</taxon>
        <taxon>Halobacteriales</taxon>
        <taxon>Haloarculaceae</taxon>
        <taxon>Halapricum</taxon>
    </lineage>
</organism>
<dbReference type="Proteomes" id="UP000663305">
    <property type="component" value="Chromosome"/>
</dbReference>
<feature type="region of interest" description="Disordered" evidence="1">
    <location>
        <begin position="132"/>
        <end position="247"/>
    </location>
</feature>
<evidence type="ECO:0000313" key="3">
    <source>
        <dbReference type="EMBL" id="QSG12482.1"/>
    </source>
</evidence>
<dbReference type="Gene3D" id="1.10.10.10">
    <property type="entry name" value="Winged helix-like DNA-binding domain superfamily/Winged helix DNA-binding domain"/>
    <property type="match status" value="1"/>
</dbReference>
<dbReference type="InterPro" id="IPR002831">
    <property type="entry name" value="Tscrpt_reg_TrmB_N"/>
</dbReference>
<dbReference type="AlphaFoldDB" id="A0A897NIA7"/>
<evidence type="ECO:0000313" key="4">
    <source>
        <dbReference type="Proteomes" id="UP000663305"/>
    </source>
</evidence>
<feature type="region of interest" description="Disordered" evidence="1">
    <location>
        <begin position="1"/>
        <end position="21"/>
    </location>
</feature>
<feature type="compositionally biased region" description="Basic and acidic residues" evidence="1">
    <location>
        <begin position="132"/>
        <end position="146"/>
    </location>
</feature>